<comment type="subcellular location">
    <subcellularLocation>
        <location evidence="2">Endoplasmic reticulum membrane</location>
        <topology evidence="2">Single-pass membrane protein</topology>
    </subcellularLocation>
</comment>
<evidence type="ECO:0000256" key="13">
    <source>
        <dbReference type="ARBA" id="ARBA00038302"/>
    </source>
</evidence>
<dbReference type="SUPFAM" id="SSF53383">
    <property type="entry name" value="PLP-dependent transferases"/>
    <property type="match status" value="1"/>
</dbReference>
<reference evidence="18 19" key="1">
    <citation type="submission" date="2015-04" db="EMBL/GenBank/DDBJ databases">
        <title>Complete genome sequence of Schizopora paradoxa KUC8140, a cosmopolitan wood degrader in East Asia.</title>
        <authorList>
            <consortium name="DOE Joint Genome Institute"/>
            <person name="Min B."/>
            <person name="Park H."/>
            <person name="Jang Y."/>
            <person name="Kim J.-J."/>
            <person name="Kim K.H."/>
            <person name="Pangilinan J."/>
            <person name="Lipzen A."/>
            <person name="Riley R."/>
            <person name="Grigoriev I.V."/>
            <person name="Spatafora J.W."/>
            <person name="Choi I.-G."/>
        </authorList>
    </citation>
    <scope>NUCLEOTIDE SEQUENCE [LARGE SCALE GENOMIC DNA]</scope>
    <source>
        <strain evidence="18 19">KUC8140</strain>
    </source>
</reference>
<evidence type="ECO:0000256" key="12">
    <source>
        <dbReference type="ARBA" id="ARBA00023239"/>
    </source>
</evidence>
<keyword evidence="8" id="KW-0746">Sphingolipid metabolism</keyword>
<dbReference type="Pfam" id="PF00282">
    <property type="entry name" value="Pyridoxal_deC"/>
    <property type="match status" value="1"/>
</dbReference>
<dbReference type="Proteomes" id="UP000053477">
    <property type="component" value="Unassembled WGS sequence"/>
</dbReference>
<sequence>MSLYVTAVSYRTAAVRSGSWLALAGTLVNFDTFKTALCVYVLLTRSAKAYRHVRARGVVETLQDGYKGLLERMIFLALKFPSAKKQVDDKLAETRQKIDDKIMPKDPSIVRHLALPAEGRTAEWIAQEMERMDKALESGSYKDGKLSGAVYHGGEDMENIIVDAFRKYCVSNPLHPDAFPTVRKMEAEVVAMCLRLYSNPDGAGAMTSGGTESIIMSVKAHRDWAYATKGITEPEIAIPVSAHAAFDKAGDYLKVKVHTIPVDPVTRKVDIKKMKRAINKNTIMIVGSAINFPDGCMDDIPALSELAKKYKTGLHVDCCLGSFIVPFLEQAGYPAPHRFDFSLPGVTSISCDTHKYGFAPKGSSVIMYRNADLRRFQYYVTSKWPGGLYGSPSMAGSRPGALIAGTWAAMQYMGQDGYIESCKSIVTCARTIARAIRQEIPELYVLGDPPASVVAFASKHPRVQALAVGDAMSKKGWHLNGLSGPPAVHIACTRLTVPVVDKFIADLKECVQEVKERPATDKTEGDMVAVYGVGTSSAVGPAMCEKVASMFLDALYRA</sequence>
<dbReference type="InterPro" id="IPR002129">
    <property type="entry name" value="PyrdxlP-dep_de-COase"/>
</dbReference>
<evidence type="ECO:0000256" key="5">
    <source>
        <dbReference type="ARBA" id="ARBA00022692"/>
    </source>
</evidence>
<dbReference type="PANTHER" id="PTHR42735">
    <property type="match status" value="1"/>
</dbReference>
<evidence type="ECO:0000256" key="1">
    <source>
        <dbReference type="ARBA" id="ARBA00001933"/>
    </source>
</evidence>
<evidence type="ECO:0000256" key="17">
    <source>
        <dbReference type="RuleBase" id="RU000382"/>
    </source>
</evidence>
<keyword evidence="10" id="KW-0443">Lipid metabolism</keyword>
<keyword evidence="7 16" id="KW-0663">Pyridoxal phosphate</keyword>
<dbReference type="InterPro" id="IPR015424">
    <property type="entry name" value="PyrdxlP-dep_Trfase"/>
</dbReference>
<keyword evidence="11" id="KW-0472">Membrane</keyword>
<dbReference type="GO" id="GO:0016740">
    <property type="term" value="F:transferase activity"/>
    <property type="evidence" value="ECO:0007669"/>
    <property type="project" value="UniProtKB-KW"/>
</dbReference>
<evidence type="ECO:0000313" key="18">
    <source>
        <dbReference type="EMBL" id="KLO15424.1"/>
    </source>
</evidence>
<evidence type="ECO:0000256" key="14">
    <source>
        <dbReference type="ARBA" id="ARBA00038965"/>
    </source>
</evidence>
<feature type="modified residue" description="N6-(pyridoxal phosphate)lysine" evidence="16">
    <location>
        <position position="355"/>
    </location>
</feature>
<dbReference type="STRING" id="27342.A0A0H2RUA7"/>
<comment type="cofactor">
    <cofactor evidence="1 16 17">
        <name>pyridoxal 5'-phosphate</name>
        <dbReference type="ChEBI" id="CHEBI:597326"/>
    </cofactor>
</comment>
<evidence type="ECO:0000256" key="2">
    <source>
        <dbReference type="ARBA" id="ARBA00004389"/>
    </source>
</evidence>
<dbReference type="Gene3D" id="3.40.640.10">
    <property type="entry name" value="Type I PLP-dependent aspartate aminotransferase-like (Major domain)"/>
    <property type="match status" value="1"/>
</dbReference>
<evidence type="ECO:0000256" key="15">
    <source>
        <dbReference type="ARBA" id="ARBA00042568"/>
    </source>
</evidence>
<dbReference type="InParanoid" id="A0A0H2RUA7"/>
<dbReference type="EC" id="4.1.2.27" evidence="14"/>
<dbReference type="GO" id="GO:0030170">
    <property type="term" value="F:pyridoxal phosphate binding"/>
    <property type="evidence" value="ECO:0007669"/>
    <property type="project" value="InterPro"/>
</dbReference>
<evidence type="ECO:0000256" key="8">
    <source>
        <dbReference type="ARBA" id="ARBA00022919"/>
    </source>
</evidence>
<dbReference type="PANTHER" id="PTHR42735:SF6">
    <property type="entry name" value="SPHINGOSINE-1-PHOSPHATE LYASE 1"/>
    <property type="match status" value="1"/>
</dbReference>
<evidence type="ECO:0000256" key="7">
    <source>
        <dbReference type="ARBA" id="ARBA00022898"/>
    </source>
</evidence>
<evidence type="ECO:0000256" key="3">
    <source>
        <dbReference type="ARBA" id="ARBA00004760"/>
    </source>
</evidence>
<evidence type="ECO:0000256" key="16">
    <source>
        <dbReference type="PIRSR" id="PIRSR602129-50"/>
    </source>
</evidence>
<comment type="pathway">
    <text evidence="4">Sphingolipid metabolism.</text>
</comment>
<evidence type="ECO:0000313" key="19">
    <source>
        <dbReference type="Proteomes" id="UP000053477"/>
    </source>
</evidence>
<dbReference type="OrthoDB" id="10254570at2759"/>
<dbReference type="GO" id="GO:0005789">
    <property type="term" value="C:endoplasmic reticulum membrane"/>
    <property type="evidence" value="ECO:0007669"/>
    <property type="project" value="UniProtKB-SubCell"/>
</dbReference>
<dbReference type="GO" id="GO:0008117">
    <property type="term" value="F:sphinganine-1-phosphate aldolase activity"/>
    <property type="evidence" value="ECO:0007669"/>
    <property type="project" value="UniProtKB-EC"/>
</dbReference>
<keyword evidence="5" id="KW-0812">Transmembrane</keyword>
<accession>A0A0H2RUA7</accession>
<protein>
    <recommendedName>
        <fullName evidence="14">sphinganine-1-phosphate aldolase</fullName>
        <ecNumber evidence="14">4.1.2.27</ecNumber>
    </recommendedName>
    <alternativeName>
        <fullName evidence="15">Sphingosine-1-phosphate aldolase</fullName>
    </alternativeName>
</protein>
<evidence type="ECO:0000256" key="11">
    <source>
        <dbReference type="ARBA" id="ARBA00023136"/>
    </source>
</evidence>
<keyword evidence="6" id="KW-0256">Endoplasmic reticulum</keyword>
<dbReference type="AlphaFoldDB" id="A0A0H2RUA7"/>
<comment type="similarity">
    <text evidence="13">Belongs to the group II decarboxylase family. Sphingosine-1-phosphate lyase subfamily.</text>
</comment>
<proteinExistence type="inferred from homology"/>
<name>A0A0H2RUA7_9AGAM</name>
<dbReference type="FunFam" id="3.40.640.10:FF:000020">
    <property type="entry name" value="sphingosine-1-phosphate lyase 1"/>
    <property type="match status" value="1"/>
</dbReference>
<dbReference type="Gene3D" id="6.10.140.2150">
    <property type="match status" value="1"/>
</dbReference>
<dbReference type="InterPro" id="IPR015422">
    <property type="entry name" value="PyrdxlP-dep_Trfase_small"/>
</dbReference>
<organism evidence="18 19">
    <name type="scientific">Schizopora paradoxa</name>
    <dbReference type="NCBI Taxonomy" id="27342"/>
    <lineage>
        <taxon>Eukaryota</taxon>
        <taxon>Fungi</taxon>
        <taxon>Dikarya</taxon>
        <taxon>Basidiomycota</taxon>
        <taxon>Agaricomycotina</taxon>
        <taxon>Agaricomycetes</taxon>
        <taxon>Hymenochaetales</taxon>
        <taxon>Schizoporaceae</taxon>
        <taxon>Schizopora</taxon>
    </lineage>
</organism>
<keyword evidence="12 17" id="KW-0456">Lyase</keyword>
<dbReference type="GO" id="GO:0030149">
    <property type="term" value="P:sphingolipid catabolic process"/>
    <property type="evidence" value="ECO:0007669"/>
    <property type="project" value="TreeGrafter"/>
</dbReference>
<comment type="pathway">
    <text evidence="3">Lipid metabolism; sphingolipid metabolism.</text>
</comment>
<evidence type="ECO:0000256" key="6">
    <source>
        <dbReference type="ARBA" id="ARBA00022824"/>
    </source>
</evidence>
<dbReference type="InterPro" id="IPR050477">
    <property type="entry name" value="GrpII_AminoAcid_Decarb"/>
</dbReference>
<keyword evidence="9" id="KW-1133">Transmembrane helix</keyword>
<dbReference type="GO" id="GO:0019752">
    <property type="term" value="P:carboxylic acid metabolic process"/>
    <property type="evidence" value="ECO:0007669"/>
    <property type="project" value="InterPro"/>
</dbReference>
<evidence type="ECO:0000256" key="10">
    <source>
        <dbReference type="ARBA" id="ARBA00023098"/>
    </source>
</evidence>
<dbReference type="InterPro" id="IPR015421">
    <property type="entry name" value="PyrdxlP-dep_Trfase_major"/>
</dbReference>
<evidence type="ECO:0000256" key="9">
    <source>
        <dbReference type="ARBA" id="ARBA00022989"/>
    </source>
</evidence>
<dbReference type="EMBL" id="KQ085930">
    <property type="protein sequence ID" value="KLO15424.1"/>
    <property type="molecule type" value="Genomic_DNA"/>
</dbReference>
<keyword evidence="18" id="KW-0808">Transferase</keyword>
<dbReference type="Gene3D" id="3.90.1150.10">
    <property type="entry name" value="Aspartate Aminotransferase, domain 1"/>
    <property type="match status" value="1"/>
</dbReference>
<gene>
    <name evidence="18" type="ORF">SCHPADRAFT_902437</name>
</gene>
<keyword evidence="19" id="KW-1185">Reference proteome</keyword>
<evidence type="ECO:0000256" key="4">
    <source>
        <dbReference type="ARBA" id="ARBA00004991"/>
    </source>
</evidence>